<dbReference type="Gene3D" id="3.10.20.370">
    <property type="match status" value="1"/>
</dbReference>
<keyword evidence="2" id="KW-1185">Reference proteome</keyword>
<evidence type="ECO:0008006" key="3">
    <source>
        <dbReference type="Google" id="ProtNLM"/>
    </source>
</evidence>
<dbReference type="Ensembl" id="ENSLLTT00000020810.1">
    <property type="protein sequence ID" value="ENSLLTP00000020068.1"/>
    <property type="gene ID" value="ENSLLTG00000015039.1"/>
</dbReference>
<proteinExistence type="predicted"/>
<reference evidence="1" key="2">
    <citation type="submission" date="2025-09" db="UniProtKB">
        <authorList>
            <consortium name="Ensembl"/>
        </authorList>
    </citation>
    <scope>IDENTIFICATION</scope>
</reference>
<dbReference type="AlphaFoldDB" id="A0A8C5SQX0"/>
<organism evidence="1 2">
    <name type="scientific">Laticauda laticaudata</name>
    <name type="common">Blue-ringed sea krait</name>
    <name type="synonym">Blue-lipped sea krait</name>
    <dbReference type="NCBI Taxonomy" id="8630"/>
    <lineage>
        <taxon>Eukaryota</taxon>
        <taxon>Metazoa</taxon>
        <taxon>Chordata</taxon>
        <taxon>Craniata</taxon>
        <taxon>Vertebrata</taxon>
        <taxon>Euteleostomi</taxon>
        <taxon>Lepidosauria</taxon>
        <taxon>Squamata</taxon>
        <taxon>Bifurcata</taxon>
        <taxon>Unidentata</taxon>
        <taxon>Episquamata</taxon>
        <taxon>Toxicofera</taxon>
        <taxon>Serpentes</taxon>
        <taxon>Colubroidea</taxon>
        <taxon>Elapidae</taxon>
        <taxon>Laticaudinae</taxon>
        <taxon>Laticauda</taxon>
    </lineage>
</organism>
<evidence type="ECO:0000313" key="2">
    <source>
        <dbReference type="Proteomes" id="UP000694406"/>
    </source>
</evidence>
<reference evidence="1" key="1">
    <citation type="submission" date="2025-08" db="UniProtKB">
        <authorList>
            <consortium name="Ensembl"/>
        </authorList>
    </citation>
    <scope>IDENTIFICATION</scope>
</reference>
<sequence>VAVGILTQKMGMWHRPVAYLSKQLGNVAKGWPACLKAMAGTAILTQEANKLTFGELDICTPHALRASFNIVKKKPFIVFLP</sequence>
<name>A0A8C5SQX0_LATLA</name>
<dbReference type="InterPro" id="IPR043502">
    <property type="entry name" value="DNA/RNA_pol_sf"/>
</dbReference>
<evidence type="ECO:0000313" key="1">
    <source>
        <dbReference type="Ensembl" id="ENSLLTP00000020068.1"/>
    </source>
</evidence>
<dbReference type="SUPFAM" id="SSF56672">
    <property type="entry name" value="DNA/RNA polymerases"/>
    <property type="match status" value="1"/>
</dbReference>
<protein>
    <recommendedName>
        <fullName evidence="3">Reverse transcriptase RNase H-like domain-containing protein</fullName>
    </recommendedName>
</protein>
<accession>A0A8C5SQX0</accession>
<dbReference type="GeneTree" id="ENSGT01100000263885"/>
<dbReference type="Proteomes" id="UP000694406">
    <property type="component" value="Unplaced"/>
</dbReference>